<feature type="domain" description="HAT C-terminal dimerisation" evidence="2">
    <location>
        <begin position="273"/>
        <end position="343"/>
    </location>
</feature>
<organism evidence="4 5">
    <name type="scientific">Dipteronia dyeriana</name>
    <dbReference type="NCBI Taxonomy" id="168575"/>
    <lineage>
        <taxon>Eukaryota</taxon>
        <taxon>Viridiplantae</taxon>
        <taxon>Streptophyta</taxon>
        <taxon>Embryophyta</taxon>
        <taxon>Tracheophyta</taxon>
        <taxon>Spermatophyta</taxon>
        <taxon>Magnoliopsida</taxon>
        <taxon>eudicotyledons</taxon>
        <taxon>Gunneridae</taxon>
        <taxon>Pentapetalae</taxon>
        <taxon>rosids</taxon>
        <taxon>malvids</taxon>
        <taxon>Sapindales</taxon>
        <taxon>Sapindaceae</taxon>
        <taxon>Hippocastanoideae</taxon>
        <taxon>Acereae</taxon>
        <taxon>Dipteronia</taxon>
    </lineage>
</organism>
<feature type="region of interest" description="Disordered" evidence="1">
    <location>
        <begin position="385"/>
        <end position="408"/>
    </location>
</feature>
<dbReference type="Proteomes" id="UP001280121">
    <property type="component" value="Unassembled WGS sequence"/>
</dbReference>
<dbReference type="EMBL" id="JANJYI010000006">
    <property type="protein sequence ID" value="KAK2646283.1"/>
    <property type="molecule type" value="Genomic_DNA"/>
</dbReference>
<evidence type="ECO:0000256" key="1">
    <source>
        <dbReference type="SAM" id="MobiDB-lite"/>
    </source>
</evidence>
<evidence type="ECO:0000313" key="5">
    <source>
        <dbReference type="Proteomes" id="UP001280121"/>
    </source>
</evidence>
<dbReference type="SUPFAM" id="SSF53098">
    <property type="entry name" value="Ribonuclease H-like"/>
    <property type="match status" value="1"/>
</dbReference>
<dbReference type="InterPro" id="IPR012337">
    <property type="entry name" value="RNaseH-like_sf"/>
</dbReference>
<dbReference type="InterPro" id="IPR025525">
    <property type="entry name" value="hAT-like_transposase_RNase-H"/>
</dbReference>
<evidence type="ECO:0000259" key="2">
    <source>
        <dbReference type="Pfam" id="PF05699"/>
    </source>
</evidence>
<protein>
    <recommendedName>
        <fullName evidence="6">BED-type domain-containing protein</fullName>
    </recommendedName>
</protein>
<dbReference type="GO" id="GO:0046983">
    <property type="term" value="F:protein dimerization activity"/>
    <property type="evidence" value="ECO:0007669"/>
    <property type="project" value="InterPro"/>
</dbReference>
<feature type="region of interest" description="Disordered" evidence="1">
    <location>
        <begin position="332"/>
        <end position="364"/>
    </location>
</feature>
<evidence type="ECO:0000313" key="4">
    <source>
        <dbReference type="EMBL" id="KAK2646283.1"/>
    </source>
</evidence>
<evidence type="ECO:0000259" key="3">
    <source>
        <dbReference type="Pfam" id="PF14372"/>
    </source>
</evidence>
<proteinExistence type="predicted"/>
<comment type="caution">
    <text evidence="4">The sequence shown here is derived from an EMBL/GenBank/DDBJ whole genome shotgun (WGS) entry which is preliminary data.</text>
</comment>
<dbReference type="InterPro" id="IPR008906">
    <property type="entry name" value="HATC_C_dom"/>
</dbReference>
<accession>A0AAD9U2G4</accession>
<feature type="domain" description="hAT-like transposase RNase-H fold" evidence="3">
    <location>
        <begin position="140"/>
        <end position="215"/>
    </location>
</feature>
<dbReference type="Pfam" id="PF05699">
    <property type="entry name" value="Dimer_Tnp_hAT"/>
    <property type="match status" value="1"/>
</dbReference>
<name>A0AAD9U2G4_9ROSI</name>
<dbReference type="PANTHER" id="PTHR23272:SF184">
    <property type="entry name" value="OS03G0311250 PROTEIN"/>
    <property type="match status" value="1"/>
</dbReference>
<dbReference type="GO" id="GO:0003677">
    <property type="term" value="F:DNA binding"/>
    <property type="evidence" value="ECO:0007669"/>
    <property type="project" value="InterPro"/>
</dbReference>
<gene>
    <name evidence="4" type="ORF">Ddye_021478</name>
</gene>
<dbReference type="PANTHER" id="PTHR23272">
    <property type="entry name" value="BED FINGER-RELATED"/>
    <property type="match status" value="1"/>
</dbReference>
<reference evidence="4" key="1">
    <citation type="journal article" date="2023" name="Plant J.">
        <title>Genome sequences and population genomics provide insights into the demographic history, inbreeding, and mutation load of two 'living fossil' tree species of Dipteronia.</title>
        <authorList>
            <person name="Feng Y."/>
            <person name="Comes H.P."/>
            <person name="Chen J."/>
            <person name="Zhu S."/>
            <person name="Lu R."/>
            <person name="Zhang X."/>
            <person name="Li P."/>
            <person name="Qiu J."/>
            <person name="Olsen K.M."/>
            <person name="Qiu Y."/>
        </authorList>
    </citation>
    <scope>NUCLEOTIDE SEQUENCE</scope>
    <source>
        <strain evidence="4">KIB01</strain>
    </source>
</reference>
<feature type="region of interest" description="Disordered" evidence="1">
    <location>
        <begin position="39"/>
        <end position="58"/>
    </location>
</feature>
<sequence>MTDFTTSSFKVILNPIPLLILIPLPFVAEPNLNIPISNENISTPSTMPPPSDEFDADEEEKPLKSDFFRVHMKKIELDDGTIKIMCNYCPKTYKAVKSFGYGTYWNHVKRNHPSELVKASNQGQISSVNIVGAFSDCELDVQLSQCVVAMKKKWIQYYKDIPNIYLLASCFDPRFKLEYLQDYLTHYYNSLGIETDVLSCCNSVETLLYELYDEYLKIYGPSLNISVSQPQLTSDGTTSSSQFKLKGLEDRLFSQRAKKLRASSSSSNTHSKLDRFLEANHVFLEDKFSIQGWWKDYEKEYPILAIIAKQILETPVSTVAVEQEFSAEPFGFTNRNRNRTEPSRSVLKNRNRNRTENRRFRNCPKPSYSGYGYGSAFPRNRNRRFETETEQKPNRGHHYIQGFNLTPN</sequence>
<dbReference type="Pfam" id="PF14372">
    <property type="entry name" value="hAT-like_RNase-H"/>
    <property type="match status" value="1"/>
</dbReference>
<keyword evidence="5" id="KW-1185">Reference proteome</keyword>
<evidence type="ECO:0008006" key="6">
    <source>
        <dbReference type="Google" id="ProtNLM"/>
    </source>
</evidence>
<dbReference type="AlphaFoldDB" id="A0AAD9U2G4"/>